<keyword evidence="2" id="KW-1185">Reference proteome</keyword>
<comment type="caution">
    <text evidence="1">The sequence shown here is derived from an EMBL/GenBank/DDBJ whole genome shotgun (WGS) entry which is preliminary data.</text>
</comment>
<reference evidence="1" key="1">
    <citation type="submission" date="2023-07" db="EMBL/GenBank/DDBJ databases">
        <title>Stenotrophomonas isolates from soil.</title>
        <authorList>
            <person name="Sharma V."/>
            <person name="Zur-Pinska J."/>
            <person name="Hay A.G."/>
        </authorList>
    </citation>
    <scope>NUCLEOTIDE SEQUENCE</scope>
    <source>
        <strain evidence="1">C2</strain>
    </source>
</reference>
<gene>
    <name evidence="1" type="ORF">Q0S36_17270</name>
</gene>
<dbReference type="RefSeq" id="WP_301870146.1">
    <property type="nucleotide sequence ID" value="NZ_JAUKNN010000052.1"/>
</dbReference>
<proteinExistence type="predicted"/>
<evidence type="ECO:0000313" key="1">
    <source>
        <dbReference type="EMBL" id="MDN8671100.1"/>
    </source>
</evidence>
<sequence length="164" mass="17893">MPLEFERQPGSAVDRRTGVTITAPRILPASPPEDPSHTEYQYLFYLNGQRVDGLGLFGSDEMVETPNGRERVFTLDLGHDWVLKSILGFKQTLSNTDSDLAFIRSLAQGLVLANMDDSNTQHAMRYVALTTGEALARTNVSTIDPIISSDGSTIVLACELVPPA</sequence>
<name>A0ABT8QKG7_9GAMM</name>
<evidence type="ECO:0000313" key="2">
    <source>
        <dbReference type="Proteomes" id="UP001174315"/>
    </source>
</evidence>
<dbReference type="Proteomes" id="UP001174315">
    <property type="component" value="Unassembled WGS sequence"/>
</dbReference>
<organism evidence="1 2">
    <name type="scientific">Stenotrophomonas indicatrix</name>
    <dbReference type="NCBI Taxonomy" id="2045451"/>
    <lineage>
        <taxon>Bacteria</taxon>
        <taxon>Pseudomonadati</taxon>
        <taxon>Pseudomonadota</taxon>
        <taxon>Gammaproteobacteria</taxon>
        <taxon>Lysobacterales</taxon>
        <taxon>Lysobacteraceae</taxon>
        <taxon>Stenotrophomonas</taxon>
    </lineage>
</organism>
<accession>A0ABT8QKG7</accession>
<dbReference type="EMBL" id="JAUKNN010000052">
    <property type="protein sequence ID" value="MDN8671100.1"/>
    <property type="molecule type" value="Genomic_DNA"/>
</dbReference>
<protein>
    <submittedName>
        <fullName evidence="1">Uncharacterized protein</fullName>
    </submittedName>
</protein>